<reference evidence="8 9" key="1">
    <citation type="submission" date="2016-10" db="EMBL/GenBank/DDBJ databases">
        <title>Comparative genome analysis of multiple Pseudomonas spp. focuses on biocontrol and plant growth promoting traits.</title>
        <authorList>
            <person name="Tao X.-Y."/>
            <person name="Taylor C.G."/>
        </authorList>
    </citation>
    <scope>NUCLEOTIDE SEQUENCE [LARGE SCALE GENOMIC DNA]</scope>
    <source>
        <strain evidence="8 9">2F9</strain>
    </source>
</reference>
<dbReference type="GO" id="GO:0005886">
    <property type="term" value="C:plasma membrane"/>
    <property type="evidence" value="ECO:0007669"/>
    <property type="project" value="UniProtKB-SubCell"/>
</dbReference>
<feature type="transmembrane region" description="Helical" evidence="6">
    <location>
        <begin position="12"/>
        <end position="29"/>
    </location>
</feature>
<keyword evidence="6" id="KW-0186">Copper</keyword>
<keyword evidence="3 6" id="KW-0812">Transmembrane</keyword>
<feature type="transmembrane region" description="Helical" evidence="6">
    <location>
        <begin position="182"/>
        <end position="202"/>
    </location>
</feature>
<feature type="transmembrane region" description="Helical" evidence="6">
    <location>
        <begin position="214"/>
        <end position="235"/>
    </location>
</feature>
<evidence type="ECO:0000313" key="9">
    <source>
        <dbReference type="Proteomes" id="UP000283650"/>
    </source>
</evidence>
<sequence>MAELINIVLRFTLYVDLLLLFGLALFALYSTDALLRLRPMLRGMALIGALLSMAGLVLMTRAMSGETALAALWPHLQMMLLETDVGLAWAVRMIALIVLLIRPVLWLASIAGAVALASLAWSGHGAMDDGALRFWHFLSDILHLLAAGAWLGAMLALVLMARGPLDEARIRSLAFAVRRFEWIGAVIVLTLSLTGVVNYLFIVGPKLEDVLLGTYGMLLAIKVLLFAGMLVLAALNRFYLGPSLQQSLRDGQHAIAANALRRSVVVELAIALLIVALVAWLGTLSPEAG</sequence>
<dbReference type="Pfam" id="PF05425">
    <property type="entry name" value="CopD"/>
    <property type="match status" value="1"/>
</dbReference>
<protein>
    <recommendedName>
        <fullName evidence="6">Copper resistance protein D</fullName>
    </recommendedName>
</protein>
<comment type="caution">
    <text evidence="8">The sequence shown here is derived from an EMBL/GenBank/DDBJ whole genome shotgun (WGS) entry which is preliminary data.</text>
</comment>
<evidence type="ECO:0000256" key="4">
    <source>
        <dbReference type="ARBA" id="ARBA00022989"/>
    </source>
</evidence>
<comment type="caution">
    <text evidence="6">Lacks conserved residue(s) required for the propagation of feature annotation.</text>
</comment>
<comment type="function">
    <text evidence="6">Involved in copper resistance.</text>
</comment>
<feature type="transmembrane region" description="Helical" evidence="6">
    <location>
        <begin position="264"/>
        <end position="283"/>
    </location>
</feature>
<dbReference type="GO" id="GO:0046688">
    <property type="term" value="P:response to copper ion"/>
    <property type="evidence" value="ECO:0007669"/>
    <property type="project" value="UniProtKB-UniRule"/>
</dbReference>
<evidence type="ECO:0000256" key="2">
    <source>
        <dbReference type="ARBA" id="ARBA00022475"/>
    </source>
</evidence>
<dbReference type="GO" id="GO:0006825">
    <property type="term" value="P:copper ion transport"/>
    <property type="evidence" value="ECO:0007669"/>
    <property type="project" value="InterPro"/>
</dbReference>
<accession>A0A423MS69</accession>
<evidence type="ECO:0000313" key="8">
    <source>
        <dbReference type="EMBL" id="RON88112.1"/>
    </source>
</evidence>
<evidence type="ECO:0000259" key="7">
    <source>
        <dbReference type="Pfam" id="PF05425"/>
    </source>
</evidence>
<evidence type="ECO:0000256" key="1">
    <source>
        <dbReference type="ARBA" id="ARBA00004651"/>
    </source>
</evidence>
<organism evidence="8 9">
    <name type="scientific">Pseudomonas fluorescens</name>
    <dbReference type="NCBI Taxonomy" id="294"/>
    <lineage>
        <taxon>Bacteria</taxon>
        <taxon>Pseudomonadati</taxon>
        <taxon>Pseudomonadota</taxon>
        <taxon>Gammaproteobacteria</taxon>
        <taxon>Pseudomonadales</taxon>
        <taxon>Pseudomonadaceae</taxon>
        <taxon>Pseudomonas</taxon>
    </lineage>
</organism>
<dbReference type="PANTHER" id="PTHR34820:SF4">
    <property type="entry name" value="INNER MEMBRANE PROTEIN YEBZ"/>
    <property type="match status" value="1"/>
</dbReference>
<dbReference type="InterPro" id="IPR032694">
    <property type="entry name" value="CopC/D"/>
</dbReference>
<dbReference type="NCBIfam" id="NF033808">
    <property type="entry name" value="copper_CopD"/>
    <property type="match status" value="1"/>
</dbReference>
<dbReference type="AlphaFoldDB" id="A0A423MS69"/>
<evidence type="ECO:0000256" key="5">
    <source>
        <dbReference type="ARBA" id="ARBA00023136"/>
    </source>
</evidence>
<dbReference type="InterPro" id="IPR047689">
    <property type="entry name" value="CopD"/>
</dbReference>
<dbReference type="EMBL" id="MOBY01000033">
    <property type="protein sequence ID" value="RON88112.1"/>
    <property type="molecule type" value="Genomic_DNA"/>
</dbReference>
<feature type="transmembrane region" description="Helical" evidence="6">
    <location>
        <begin position="104"/>
        <end position="121"/>
    </location>
</feature>
<keyword evidence="4 6" id="KW-1133">Transmembrane helix</keyword>
<evidence type="ECO:0000256" key="3">
    <source>
        <dbReference type="ARBA" id="ARBA00022692"/>
    </source>
</evidence>
<keyword evidence="2 6" id="KW-1003">Cell membrane</keyword>
<proteinExistence type="inferred from homology"/>
<feature type="transmembrane region" description="Helical" evidence="6">
    <location>
        <begin position="41"/>
        <end position="59"/>
    </location>
</feature>
<dbReference type="RefSeq" id="WP_123376997.1">
    <property type="nucleotide sequence ID" value="NZ_MOBY01000033.1"/>
</dbReference>
<feature type="transmembrane region" description="Helical" evidence="6">
    <location>
        <begin position="141"/>
        <end position="161"/>
    </location>
</feature>
<name>A0A423MS69_PSEFL</name>
<comment type="similarity">
    <text evidence="6">Belongs to the CopD family.</text>
</comment>
<dbReference type="PANTHER" id="PTHR34820">
    <property type="entry name" value="INNER MEMBRANE PROTEIN YEBZ"/>
    <property type="match status" value="1"/>
</dbReference>
<comment type="subcellular location">
    <subcellularLocation>
        <location evidence="6">Cell inner membrane</location>
        <topology evidence="6">Multi-pass membrane protein</topology>
    </subcellularLocation>
    <subcellularLocation>
        <location evidence="1">Cell membrane</location>
        <topology evidence="1">Multi-pass membrane protein</topology>
    </subcellularLocation>
</comment>
<keyword evidence="5 6" id="KW-0472">Membrane</keyword>
<keyword evidence="6" id="KW-0997">Cell inner membrane</keyword>
<gene>
    <name evidence="8" type="ORF">BK672_28430</name>
</gene>
<dbReference type="Proteomes" id="UP000283650">
    <property type="component" value="Unassembled WGS sequence"/>
</dbReference>
<evidence type="ECO:0000256" key="6">
    <source>
        <dbReference type="RuleBase" id="RU369037"/>
    </source>
</evidence>
<feature type="domain" description="Copper resistance protein D" evidence="7">
    <location>
        <begin position="176"/>
        <end position="281"/>
    </location>
</feature>
<dbReference type="InterPro" id="IPR008457">
    <property type="entry name" value="Cu-R_CopD_dom"/>
</dbReference>